<dbReference type="NCBIfam" id="NF010678">
    <property type="entry name" value="PRK14076.1"/>
    <property type="match status" value="1"/>
</dbReference>
<comment type="cofactor">
    <cofactor evidence="17">
        <name>a divalent metal cation</name>
        <dbReference type="ChEBI" id="CHEBI:60240"/>
    </cofactor>
</comment>
<evidence type="ECO:0000256" key="16">
    <source>
        <dbReference type="ARBA" id="ARBA00061470"/>
    </source>
</evidence>
<dbReference type="InterPro" id="IPR020583">
    <property type="entry name" value="Inositol_monoP_metal-BS"/>
</dbReference>
<dbReference type="SUPFAM" id="SSF111331">
    <property type="entry name" value="NAD kinase/diacylglycerol kinase-like"/>
    <property type="match status" value="1"/>
</dbReference>
<feature type="binding site" evidence="17">
    <location>
        <position position="336"/>
    </location>
    <ligand>
        <name>NAD(+)</name>
        <dbReference type="ChEBI" id="CHEBI:57540"/>
    </ligand>
</feature>
<feature type="binding site" evidence="17">
    <location>
        <begin position="400"/>
        <end position="401"/>
    </location>
    <ligand>
        <name>NAD(+)</name>
        <dbReference type="ChEBI" id="CHEBI:57540"/>
    </ligand>
</feature>
<feature type="binding site" evidence="18">
    <location>
        <position position="84"/>
    </location>
    <ligand>
        <name>Mg(2+)</name>
        <dbReference type="ChEBI" id="CHEBI:18420"/>
        <label>1</label>
        <note>catalytic</note>
    </ligand>
</feature>
<comment type="caution">
    <text evidence="17">Lacks conserved residue(s) required for the propagation of feature annotation.</text>
</comment>
<dbReference type="GO" id="GO:0019674">
    <property type="term" value="P:NAD+ metabolic process"/>
    <property type="evidence" value="ECO:0007669"/>
    <property type="project" value="InterPro"/>
</dbReference>
<dbReference type="PANTHER" id="PTHR20275:SF43">
    <property type="entry name" value="BIFUNCTIONAL NADP PHOSPHATASE_NAD KINASE"/>
    <property type="match status" value="1"/>
</dbReference>
<keyword evidence="4 17" id="KW-0808">Transferase</keyword>
<dbReference type="PRINTS" id="PR00377">
    <property type="entry name" value="IMPHPHTASES"/>
</dbReference>
<organism evidence="19 20">
    <name type="scientific">Methanocaldococcus infernus (strain DSM 11812 / JCM 15783 / ME)</name>
    <dbReference type="NCBI Taxonomy" id="573063"/>
    <lineage>
        <taxon>Archaea</taxon>
        <taxon>Methanobacteriati</taxon>
        <taxon>Methanobacteriota</taxon>
        <taxon>Methanomada group</taxon>
        <taxon>Methanococci</taxon>
        <taxon>Methanococcales</taxon>
        <taxon>Methanocaldococcaceae</taxon>
        <taxon>Methanocaldococcus</taxon>
    </lineage>
</organism>
<dbReference type="eggNOG" id="arCOG01348">
    <property type="taxonomic scope" value="Archaea"/>
</dbReference>
<evidence type="ECO:0000256" key="13">
    <source>
        <dbReference type="ARBA" id="ARBA00023268"/>
    </source>
</evidence>
<keyword evidence="9 17" id="KW-0067">ATP-binding</keyword>
<evidence type="ECO:0000256" key="3">
    <source>
        <dbReference type="ARBA" id="ARBA00022490"/>
    </source>
</evidence>
<evidence type="ECO:0000256" key="14">
    <source>
        <dbReference type="ARBA" id="ARBA00051470"/>
    </source>
</evidence>
<feature type="binding site" evidence="18">
    <location>
        <position position="86"/>
    </location>
    <ligand>
        <name>Mg(2+)</name>
        <dbReference type="ChEBI" id="CHEBI:18420"/>
        <label>1</label>
        <note>catalytic</note>
    </ligand>
</feature>
<dbReference type="EC" id="2.7.1.23" evidence="17"/>
<dbReference type="PROSITE" id="PS00629">
    <property type="entry name" value="IMP_1"/>
    <property type="match status" value="1"/>
</dbReference>
<dbReference type="HAMAP" id="MF_00361">
    <property type="entry name" value="NAD_kinase"/>
    <property type="match status" value="1"/>
</dbReference>
<dbReference type="GO" id="GO:0003951">
    <property type="term" value="F:NAD+ kinase activity"/>
    <property type="evidence" value="ECO:0007669"/>
    <property type="project" value="UniProtKB-UniRule"/>
</dbReference>
<evidence type="ECO:0000256" key="7">
    <source>
        <dbReference type="ARBA" id="ARBA00022777"/>
    </source>
</evidence>
<comment type="subcellular location">
    <subcellularLocation>
        <location evidence="17">Cytoplasm</location>
    </subcellularLocation>
</comment>
<evidence type="ECO:0000256" key="10">
    <source>
        <dbReference type="ARBA" id="ARBA00022842"/>
    </source>
</evidence>
<dbReference type="KEGG" id="mif:Metin_0970"/>
<feature type="binding site" evidence="17">
    <location>
        <position position="430"/>
    </location>
    <ligand>
        <name>NAD(+)</name>
        <dbReference type="ChEBI" id="CHEBI:57540"/>
    </ligand>
</feature>
<dbReference type="GO" id="GO:0005737">
    <property type="term" value="C:cytoplasm"/>
    <property type="evidence" value="ECO:0007669"/>
    <property type="project" value="UniProtKB-SubCell"/>
</dbReference>
<dbReference type="HOGENOM" id="CLU_445249_0_0_2"/>
<reference evidence="19" key="1">
    <citation type="submission" date="2010-04" db="EMBL/GenBank/DDBJ databases">
        <title>Complete sequence of Methanocaldococcus infernus ME.</title>
        <authorList>
            <consortium name="US DOE Joint Genome Institute"/>
            <person name="Lucas S."/>
            <person name="Copeland A."/>
            <person name="Lapidus A."/>
            <person name="Cheng J.-F."/>
            <person name="Bruce D."/>
            <person name="Goodwin L."/>
            <person name="Pitluck S."/>
            <person name="Munk A.C."/>
            <person name="Detter J.C."/>
            <person name="Han C."/>
            <person name="Tapia R."/>
            <person name="Land M."/>
            <person name="Hauser L."/>
            <person name="Kyrpides N."/>
            <person name="Mikhailova N."/>
            <person name="Sieprawska-Lupa M."/>
            <person name="Whitman W.B."/>
            <person name="Woyke T."/>
        </authorList>
    </citation>
    <scope>NUCLEOTIDE SEQUENCE [LARGE SCALE GENOMIC DNA]</scope>
    <source>
        <strain evidence="19">ME</strain>
    </source>
</reference>
<comment type="subunit">
    <text evidence="2">Homotetramer.</text>
</comment>
<dbReference type="EMBL" id="CP002009">
    <property type="protein sequence ID" value="ADG13628.1"/>
    <property type="molecule type" value="Genomic_DNA"/>
</dbReference>
<keyword evidence="6 17" id="KW-0547">Nucleotide-binding</keyword>
<evidence type="ECO:0000256" key="9">
    <source>
        <dbReference type="ARBA" id="ARBA00022840"/>
    </source>
</evidence>
<dbReference type="SUPFAM" id="SSF56655">
    <property type="entry name" value="Carbohydrate phosphatase"/>
    <property type="match status" value="1"/>
</dbReference>
<dbReference type="Pfam" id="PF20143">
    <property type="entry name" value="NAD_kinase_C"/>
    <property type="match status" value="1"/>
</dbReference>
<evidence type="ECO:0000256" key="12">
    <source>
        <dbReference type="ARBA" id="ARBA00023027"/>
    </source>
</evidence>
<keyword evidence="13" id="KW-0511">Multifunctional enzyme</keyword>
<comment type="cofactor">
    <cofactor evidence="1 18">
        <name>Mg(2+)</name>
        <dbReference type="ChEBI" id="CHEBI:18420"/>
    </cofactor>
</comment>
<dbReference type="GO" id="GO:0005524">
    <property type="term" value="F:ATP binding"/>
    <property type="evidence" value="ECO:0007669"/>
    <property type="project" value="UniProtKB-KW"/>
</dbReference>
<keyword evidence="8" id="KW-0378">Hydrolase</keyword>
<evidence type="ECO:0000256" key="8">
    <source>
        <dbReference type="ARBA" id="ARBA00022801"/>
    </source>
</evidence>
<dbReference type="Pfam" id="PF01513">
    <property type="entry name" value="NAD_kinase"/>
    <property type="match status" value="1"/>
</dbReference>
<dbReference type="GO" id="GO:0006741">
    <property type="term" value="P:NADP+ biosynthetic process"/>
    <property type="evidence" value="ECO:0007669"/>
    <property type="project" value="UniProtKB-UniRule"/>
</dbReference>
<evidence type="ECO:0000313" key="20">
    <source>
        <dbReference type="Proteomes" id="UP000002061"/>
    </source>
</evidence>
<dbReference type="PANTHER" id="PTHR20275">
    <property type="entry name" value="NAD KINASE"/>
    <property type="match status" value="1"/>
</dbReference>
<keyword evidence="20" id="KW-1185">Reference proteome</keyword>
<keyword evidence="10 18" id="KW-0460">Magnesium</keyword>
<keyword evidence="7 17" id="KW-0418">Kinase</keyword>
<comment type="similarity">
    <text evidence="17">Belongs to the NAD kinase family.</text>
</comment>
<evidence type="ECO:0000256" key="18">
    <source>
        <dbReference type="PIRSR" id="PIRSR600760-2"/>
    </source>
</evidence>
<sequence length="537" mass="59479">MVMEALKIALEVVNEVHKKIKPLIGWEKAGETVKIGADGTPTKRIDVVAEETAIEVLEKYGGILVSEEVGTLNLGEGEYIYVLDPIDGTYNAIKDIPFYASSIAIGYRDAKTIDDLFLGVVKNLVTGDIYYGIKGEGSYLVKENGRKKKLEVNKKSELREISISAYGLSRESLELLKNIRVRLFGATALEMCFTVSGALDAYINLNKNARLVDIAGAYVICKEGNAVITDVNGKPLNMKMDVREKSTIVLANPILHRKFVSILGNKWILKPIAFGVVVKDNKEAIELAKKAINYLKSKNIPVYCDKFLKSIVNEKEIDKKKISHVIAIGGDGTILKAARIVNNEPIPILAINLGRVGFLADFSKEELFKAIDLVISGNYDVIKREKISCKVKRRRYNALNEVVIITKNPAKILEFSLYINNKKVEEIRADGLIISTPTGSTAYSLSAGGPIVDNSVSCFIITPICPFKLSSRPLVVGSQNKVEIELNSDKRALVVIDGSVEEEIKKGERVEIEKDGYSYFVKGKDFYEKLKEFTKMV</sequence>
<feature type="binding site" evidence="17">
    <location>
        <begin position="331"/>
        <end position="332"/>
    </location>
    <ligand>
        <name>NAD(+)</name>
        <dbReference type="ChEBI" id="CHEBI:57540"/>
    </ligand>
</feature>
<feature type="binding site" evidence="17">
    <location>
        <position position="411"/>
    </location>
    <ligand>
        <name>NAD(+)</name>
        <dbReference type="ChEBI" id="CHEBI:57540"/>
    </ligand>
</feature>
<evidence type="ECO:0000256" key="17">
    <source>
        <dbReference type="HAMAP-Rule" id="MF_00361"/>
    </source>
</evidence>
<feature type="binding site" evidence="17">
    <location>
        <begin position="441"/>
        <end position="446"/>
    </location>
    <ligand>
        <name>NAD(+)</name>
        <dbReference type="ChEBI" id="CHEBI:57540"/>
    </ligand>
</feature>
<dbReference type="PIRSF" id="PIRSF036641">
    <property type="entry name" value="Bifunctional_PpnK_predicted"/>
    <property type="match status" value="1"/>
</dbReference>
<evidence type="ECO:0000256" key="6">
    <source>
        <dbReference type="ARBA" id="ARBA00022741"/>
    </source>
</evidence>
<evidence type="ECO:0000256" key="2">
    <source>
        <dbReference type="ARBA" id="ARBA00011881"/>
    </source>
</evidence>
<dbReference type="Gene3D" id="3.40.50.10330">
    <property type="entry name" value="Probable inorganic polyphosphate/atp-NAD kinase, domain 1"/>
    <property type="match status" value="1"/>
</dbReference>
<name>D5VSS5_METIM</name>
<dbReference type="RefSeq" id="WP_013100374.1">
    <property type="nucleotide sequence ID" value="NC_014122.1"/>
</dbReference>
<dbReference type="GO" id="GO:0006553">
    <property type="term" value="P:lysine metabolic process"/>
    <property type="evidence" value="ECO:0007669"/>
    <property type="project" value="InterPro"/>
</dbReference>
<feature type="binding site" evidence="17">
    <location>
        <position position="428"/>
    </location>
    <ligand>
        <name>NAD(+)</name>
        <dbReference type="ChEBI" id="CHEBI:57540"/>
    </ligand>
</feature>
<feature type="binding site" evidence="18">
    <location>
        <position position="67"/>
    </location>
    <ligand>
        <name>Mg(2+)</name>
        <dbReference type="ChEBI" id="CHEBI:18420"/>
        <label>1</label>
        <note>catalytic</note>
    </ligand>
</feature>
<feature type="binding site" evidence="18">
    <location>
        <position position="213"/>
    </location>
    <ligand>
        <name>Mg(2+)</name>
        <dbReference type="ChEBI" id="CHEBI:18420"/>
        <label>1</label>
        <note>catalytic</note>
    </ligand>
</feature>
<comment type="function">
    <text evidence="17">Involved in the regulation of the intracellular balance of NAD and NADP, and is a key enzyme in the biosynthesis of NADP. Catalyzes specifically the phosphorylation on 2'-hydroxyl of the adenosine moiety of NAD to yield NADP.</text>
</comment>
<dbReference type="GO" id="GO:0046872">
    <property type="term" value="F:metal ion binding"/>
    <property type="evidence" value="ECO:0007669"/>
    <property type="project" value="UniProtKB-UniRule"/>
</dbReference>
<keyword evidence="5 18" id="KW-0479">Metal-binding</keyword>
<gene>
    <name evidence="17" type="primary">nadK</name>
    <name evidence="19" type="ordered locus">Metin_0970</name>
</gene>
<evidence type="ECO:0000256" key="1">
    <source>
        <dbReference type="ARBA" id="ARBA00001946"/>
    </source>
</evidence>
<dbReference type="InterPro" id="IPR016064">
    <property type="entry name" value="NAD/diacylglycerol_kinase_sf"/>
</dbReference>
<evidence type="ECO:0000256" key="4">
    <source>
        <dbReference type="ARBA" id="ARBA00022679"/>
    </source>
</evidence>
<evidence type="ECO:0000256" key="15">
    <source>
        <dbReference type="ARBA" id="ARBA00060790"/>
    </source>
</evidence>
<dbReference type="InterPro" id="IPR000760">
    <property type="entry name" value="Inositol_monophosphatase-like"/>
</dbReference>
<dbReference type="STRING" id="573063.Metin_0970"/>
<dbReference type="Gene3D" id="2.60.200.30">
    <property type="entry name" value="Probable inorganic polyphosphate/atp-NAD kinase, domain 2"/>
    <property type="match status" value="1"/>
</dbReference>
<dbReference type="InterPro" id="IPR002504">
    <property type="entry name" value="NADK"/>
</dbReference>
<evidence type="ECO:0000313" key="19">
    <source>
        <dbReference type="EMBL" id="ADG13628.1"/>
    </source>
</evidence>
<dbReference type="Pfam" id="PF00459">
    <property type="entry name" value="Inositol_P"/>
    <property type="match status" value="1"/>
</dbReference>
<dbReference type="FunFam" id="2.60.200.30:FF:000009">
    <property type="entry name" value="Poly(P)/ATP NAD kinase"/>
    <property type="match status" value="1"/>
</dbReference>
<evidence type="ECO:0000256" key="11">
    <source>
        <dbReference type="ARBA" id="ARBA00022857"/>
    </source>
</evidence>
<dbReference type="FunFam" id="3.30.540.10:FF:000027">
    <property type="entry name" value="Fructose-1,6-bisphosphatase/inositol-1-monophosphatase"/>
    <property type="match status" value="1"/>
</dbReference>
<keyword evidence="12 17" id="KW-0520">NAD</keyword>
<feature type="active site" description="Proton acceptor" evidence="17">
    <location>
        <position position="331"/>
    </location>
</feature>
<dbReference type="InterPro" id="IPR021175">
    <property type="entry name" value="Bifunctional_PpnK_predicted"/>
</dbReference>
<dbReference type="Proteomes" id="UP000002061">
    <property type="component" value="Chromosome"/>
</dbReference>
<keyword evidence="11 17" id="KW-0521">NADP</keyword>
<dbReference type="GeneID" id="9131983"/>
<dbReference type="AlphaFoldDB" id="D5VSS5"/>
<comment type="catalytic activity">
    <reaction evidence="14">
        <text>NADP(+) + H2O = phosphate + NAD(+)</text>
        <dbReference type="Rhea" id="RHEA:28050"/>
        <dbReference type="ChEBI" id="CHEBI:15377"/>
        <dbReference type="ChEBI" id="CHEBI:43474"/>
        <dbReference type="ChEBI" id="CHEBI:57540"/>
        <dbReference type="ChEBI" id="CHEBI:58349"/>
    </reaction>
    <physiologicalReaction direction="left-to-right" evidence="14">
        <dbReference type="Rhea" id="RHEA:28051"/>
    </physiologicalReaction>
</comment>
<comment type="similarity">
    <text evidence="15">In the N-terminal section; belongs to the inositol monophosphatase superfamily.</text>
</comment>
<keyword evidence="3 17" id="KW-0963">Cytoplasm</keyword>
<dbReference type="Gene3D" id="3.40.190.80">
    <property type="match status" value="1"/>
</dbReference>
<accession>D5VSS5</accession>
<dbReference type="GO" id="GO:0019178">
    <property type="term" value="F:NADP phosphatase activity"/>
    <property type="evidence" value="ECO:0007669"/>
    <property type="project" value="RHEA"/>
</dbReference>
<dbReference type="Gene3D" id="3.30.540.10">
    <property type="entry name" value="Fructose-1,6-Bisphosphatase, subunit A, domain 1"/>
    <property type="match status" value="1"/>
</dbReference>
<proteinExistence type="inferred from homology"/>
<evidence type="ECO:0000256" key="5">
    <source>
        <dbReference type="ARBA" id="ARBA00022723"/>
    </source>
</evidence>
<protein>
    <recommendedName>
        <fullName evidence="17">NAD kinase</fullName>
        <ecNumber evidence="17">2.7.1.23</ecNumber>
    </recommendedName>
    <alternativeName>
        <fullName evidence="17">ATP-dependent NAD kinase</fullName>
    </alternativeName>
</protein>
<comment type="similarity">
    <text evidence="16">In the C-terminal section; belongs to the NAD kinase family.</text>
</comment>
<dbReference type="FunFam" id="3.40.190.80:FF:000020">
    <property type="entry name" value="Fructose-1,6-bisphosphatase/inositol-1-monophosphatase"/>
    <property type="match status" value="1"/>
</dbReference>
<dbReference type="InterPro" id="IPR017437">
    <property type="entry name" value="ATP-NAD_kinase_PpnK-typ_C"/>
</dbReference>
<comment type="catalytic activity">
    <reaction evidence="17">
        <text>NAD(+) + ATP = ADP + NADP(+) + H(+)</text>
        <dbReference type="Rhea" id="RHEA:18629"/>
        <dbReference type="ChEBI" id="CHEBI:15378"/>
        <dbReference type="ChEBI" id="CHEBI:30616"/>
        <dbReference type="ChEBI" id="CHEBI:57540"/>
        <dbReference type="ChEBI" id="CHEBI:58349"/>
        <dbReference type="ChEBI" id="CHEBI:456216"/>
        <dbReference type="EC" id="2.7.1.23"/>
    </reaction>
</comment>
<feature type="binding site" evidence="18">
    <location>
        <position position="87"/>
    </location>
    <ligand>
        <name>Mg(2+)</name>
        <dbReference type="ChEBI" id="CHEBI:18420"/>
        <label>1</label>
        <note>catalytic</note>
    </ligand>
</feature>
<dbReference type="InterPro" id="IPR017438">
    <property type="entry name" value="ATP-NAD_kinase_N"/>
</dbReference>